<dbReference type="eggNOG" id="COG2339">
    <property type="taxonomic scope" value="Bacteria"/>
</dbReference>
<dbReference type="Proteomes" id="UP000008975">
    <property type="component" value="Chromosome"/>
</dbReference>
<dbReference type="STRING" id="979556.MTES_2125"/>
<keyword evidence="2" id="KW-0812">Transmembrane</keyword>
<dbReference type="PANTHER" id="PTHR36844:SF1">
    <property type="entry name" value="PROTEASE PRSW"/>
    <property type="match status" value="1"/>
</dbReference>
<dbReference type="PANTHER" id="PTHR36844">
    <property type="entry name" value="PROTEASE PRSW"/>
    <property type="match status" value="1"/>
</dbReference>
<feature type="transmembrane region" description="Helical" evidence="2">
    <location>
        <begin position="200"/>
        <end position="218"/>
    </location>
</feature>
<dbReference type="KEGG" id="mts:MTES_2125"/>
<dbReference type="OrthoDB" id="4977532at2"/>
<feature type="transmembrane region" description="Helical" evidence="2">
    <location>
        <begin position="170"/>
        <end position="193"/>
    </location>
</feature>
<dbReference type="InterPro" id="IPR026898">
    <property type="entry name" value="PrsW"/>
</dbReference>
<reference evidence="3 4" key="1">
    <citation type="journal article" date="2011" name="J. Bacteriol.">
        <title>Genome sequence of Microbacterium testaceum StLB037, an N-acylhomoserine lactone-degrading bacterium isolated from potato leaves.</title>
        <authorList>
            <person name="Morohoshi T."/>
            <person name="Wang W.-Z."/>
            <person name="Someya N."/>
            <person name="Ikeda T."/>
        </authorList>
    </citation>
    <scope>NUCLEOTIDE SEQUENCE [LARGE SCALE GENOMIC DNA]</scope>
    <source>
        <strain evidence="3 4">StLB037</strain>
    </source>
</reference>
<dbReference type="AlphaFoldDB" id="E8NEK4"/>
<name>E8NEK4_MICTS</name>
<feature type="transmembrane region" description="Helical" evidence="2">
    <location>
        <begin position="224"/>
        <end position="254"/>
    </location>
</feature>
<proteinExistence type="predicted"/>
<evidence type="ECO:0000313" key="4">
    <source>
        <dbReference type="Proteomes" id="UP000008975"/>
    </source>
</evidence>
<feature type="transmembrane region" description="Helical" evidence="2">
    <location>
        <begin position="28"/>
        <end position="48"/>
    </location>
</feature>
<feature type="region of interest" description="Disordered" evidence="1">
    <location>
        <begin position="264"/>
        <end position="287"/>
    </location>
</feature>
<evidence type="ECO:0000256" key="1">
    <source>
        <dbReference type="SAM" id="MobiDB-lite"/>
    </source>
</evidence>
<feature type="transmembrane region" description="Helical" evidence="2">
    <location>
        <begin position="100"/>
        <end position="123"/>
    </location>
</feature>
<feature type="transmembrane region" description="Helical" evidence="2">
    <location>
        <begin position="130"/>
        <end position="150"/>
    </location>
</feature>
<evidence type="ECO:0000256" key="2">
    <source>
        <dbReference type="SAM" id="Phobius"/>
    </source>
</evidence>
<dbReference type="RefSeq" id="WP_013585214.1">
    <property type="nucleotide sequence ID" value="NC_015125.1"/>
</dbReference>
<dbReference type="Pfam" id="PF13367">
    <property type="entry name" value="PrsW-protease"/>
    <property type="match status" value="1"/>
</dbReference>
<protein>
    <submittedName>
        <fullName evidence="3">Predicted membrane protein</fullName>
    </submittedName>
</protein>
<accession>E8NEK4</accession>
<sequence>MWFFLGGVAVWLYLGIVVLHLLRNFAAVPAWIFVGAALVPATIFWIMVHRLRTTDSITAVNLIVAAVIGGTLALTVAATFDTLVGQLPQPRIDDLPVVTLALAGFVEEFCKGLLIVVVGWKLAKTTRNGLFVGGAVGLGFAVLETMYYISSKFTGADPIIAAAGEAAQRGLLAPFCHVLWSALFGAALFSAAAKKGRFRLSWLVVATYVGVAVLHGAWDGSAALVIALTGNALVGILAQLVGWALSIIAGALIWRHVARKEPAPPLPAEPVSGEPPLGSAPSAPVPA</sequence>
<organism evidence="3 4">
    <name type="scientific">Microbacterium testaceum (strain StLB037)</name>
    <dbReference type="NCBI Taxonomy" id="979556"/>
    <lineage>
        <taxon>Bacteria</taxon>
        <taxon>Bacillati</taxon>
        <taxon>Actinomycetota</taxon>
        <taxon>Actinomycetes</taxon>
        <taxon>Micrococcales</taxon>
        <taxon>Microbacteriaceae</taxon>
        <taxon>Microbacterium</taxon>
    </lineage>
</organism>
<feature type="transmembrane region" description="Helical" evidence="2">
    <location>
        <begin position="60"/>
        <end position="80"/>
    </location>
</feature>
<evidence type="ECO:0000313" key="3">
    <source>
        <dbReference type="EMBL" id="BAJ75089.1"/>
    </source>
</evidence>
<keyword evidence="2" id="KW-0472">Membrane</keyword>
<feature type="transmembrane region" description="Helical" evidence="2">
    <location>
        <begin position="5"/>
        <end position="22"/>
    </location>
</feature>
<keyword evidence="2" id="KW-1133">Transmembrane helix</keyword>
<dbReference type="HOGENOM" id="CLU_969143_0_0_11"/>
<dbReference type="EMBL" id="AP012052">
    <property type="protein sequence ID" value="BAJ75089.1"/>
    <property type="molecule type" value="Genomic_DNA"/>
</dbReference>
<reference key="2">
    <citation type="submission" date="2011-02" db="EMBL/GenBank/DDBJ databases">
        <title>Genome sequence of Microbacterium testaceum StLB037.</title>
        <authorList>
            <person name="Morohoshi T."/>
            <person name="Wang W.Z."/>
            <person name="Someya N."/>
            <person name="Ikeda T."/>
        </authorList>
    </citation>
    <scope>NUCLEOTIDE SEQUENCE</scope>
    <source>
        <strain>StLB037</strain>
    </source>
</reference>
<gene>
    <name evidence="3" type="ordered locus">MTES_2125</name>
</gene>
<dbReference type="GO" id="GO:0008233">
    <property type="term" value="F:peptidase activity"/>
    <property type="evidence" value="ECO:0007669"/>
    <property type="project" value="InterPro"/>
</dbReference>